<dbReference type="SUPFAM" id="SSF54160">
    <property type="entry name" value="Chromo domain-like"/>
    <property type="match status" value="1"/>
</dbReference>
<dbReference type="InterPro" id="IPR036397">
    <property type="entry name" value="RNaseH_sf"/>
</dbReference>
<dbReference type="EMBL" id="OZ034821">
    <property type="protein sequence ID" value="CAL1408207.1"/>
    <property type="molecule type" value="Genomic_DNA"/>
</dbReference>
<evidence type="ECO:0000313" key="3">
    <source>
        <dbReference type="Proteomes" id="UP001497516"/>
    </source>
</evidence>
<dbReference type="InterPro" id="IPR016197">
    <property type="entry name" value="Chromo-like_dom_sf"/>
</dbReference>
<dbReference type="InterPro" id="IPR012337">
    <property type="entry name" value="RNaseH-like_sf"/>
</dbReference>
<protein>
    <recommendedName>
        <fullName evidence="1">Integrase catalytic domain-containing protein</fullName>
    </recommendedName>
</protein>
<evidence type="ECO:0000313" key="2">
    <source>
        <dbReference type="EMBL" id="CAL1408207.1"/>
    </source>
</evidence>
<evidence type="ECO:0000259" key="1">
    <source>
        <dbReference type="PROSITE" id="PS50994"/>
    </source>
</evidence>
<dbReference type="InterPro" id="IPR001584">
    <property type="entry name" value="Integrase_cat-core"/>
</dbReference>
<gene>
    <name evidence="2" type="ORF">LTRI10_LOCUS47821</name>
</gene>
<dbReference type="InterPro" id="IPR023780">
    <property type="entry name" value="Chromo_domain"/>
</dbReference>
<dbReference type="Gene3D" id="2.40.50.40">
    <property type="match status" value="1"/>
</dbReference>
<dbReference type="GO" id="GO:0003676">
    <property type="term" value="F:nucleic acid binding"/>
    <property type="evidence" value="ECO:0007669"/>
    <property type="project" value="InterPro"/>
</dbReference>
<feature type="domain" description="Integrase catalytic" evidence="1">
    <location>
        <begin position="1"/>
        <end position="66"/>
    </location>
</feature>
<dbReference type="SUPFAM" id="SSF53098">
    <property type="entry name" value="Ribonuclease H-like"/>
    <property type="match status" value="1"/>
</dbReference>
<organism evidence="2 3">
    <name type="scientific">Linum trigynum</name>
    <dbReference type="NCBI Taxonomy" id="586398"/>
    <lineage>
        <taxon>Eukaryota</taxon>
        <taxon>Viridiplantae</taxon>
        <taxon>Streptophyta</taxon>
        <taxon>Embryophyta</taxon>
        <taxon>Tracheophyta</taxon>
        <taxon>Spermatophyta</taxon>
        <taxon>Magnoliopsida</taxon>
        <taxon>eudicotyledons</taxon>
        <taxon>Gunneridae</taxon>
        <taxon>Pentapetalae</taxon>
        <taxon>rosids</taxon>
        <taxon>fabids</taxon>
        <taxon>Malpighiales</taxon>
        <taxon>Linaceae</taxon>
        <taxon>Linum</taxon>
    </lineage>
</organism>
<dbReference type="Proteomes" id="UP001497516">
    <property type="component" value="Chromosome 8"/>
</dbReference>
<dbReference type="PROSITE" id="PS50994">
    <property type="entry name" value="INTEGRASE"/>
    <property type="match status" value="1"/>
</dbReference>
<dbReference type="PANTHER" id="PTHR46148">
    <property type="entry name" value="CHROMO DOMAIN-CONTAINING PROTEIN"/>
    <property type="match status" value="1"/>
</dbReference>
<reference evidence="2 3" key="1">
    <citation type="submission" date="2024-04" db="EMBL/GenBank/DDBJ databases">
        <authorList>
            <person name="Fracassetti M."/>
        </authorList>
    </citation>
    <scope>NUCLEOTIDE SEQUENCE [LARGE SCALE GENOMIC DNA]</scope>
</reference>
<dbReference type="Gene3D" id="3.30.420.10">
    <property type="entry name" value="Ribonuclease H-like superfamily/Ribonuclease H"/>
    <property type="match status" value="1"/>
</dbReference>
<accession>A0AAV2GDB4</accession>
<dbReference type="AlphaFoldDB" id="A0AAV2GDB4"/>
<keyword evidence="3" id="KW-1185">Reference proteome</keyword>
<sequence length="271" mass="31403">MSTAYHPQTDGQTEVVNRCLEQYLRCFTQQHPRRWLALLPWTEFWYNYTYHRMIGTSPFRALYGREPPTVIPYHVQTSPVVGVDELLRERDAALASLRKNLAAANLKAKQLADASRRDVTYEAGEWVLLRLHPYHQSMVFRRASQKLAARYFGPYRILGRVGEVAYRLELPEGARIHPVFHVSLLKKYVGDPEIVLADAPSVNDDGELEIFPQEVLGHCWTRVRGGVIEECLVRWRHLPREEATWESYEEIRRRFPEFDLGDKVALQGGGD</sequence>
<proteinExistence type="predicted"/>
<name>A0AAV2GDB4_9ROSI</name>
<dbReference type="InterPro" id="IPR056924">
    <property type="entry name" value="SH3_Tf2-1"/>
</dbReference>
<dbReference type="Pfam" id="PF24626">
    <property type="entry name" value="SH3_Tf2-1"/>
    <property type="match status" value="1"/>
</dbReference>
<dbReference type="Pfam" id="PF00385">
    <property type="entry name" value="Chromo"/>
    <property type="match status" value="1"/>
</dbReference>
<dbReference type="GO" id="GO:0015074">
    <property type="term" value="P:DNA integration"/>
    <property type="evidence" value="ECO:0007669"/>
    <property type="project" value="InterPro"/>
</dbReference>
<dbReference type="PANTHER" id="PTHR46148:SF52">
    <property type="entry name" value="OS04G0603800 PROTEIN"/>
    <property type="match status" value="1"/>
</dbReference>